<dbReference type="Proteomes" id="UP000033854">
    <property type="component" value="Unassembled WGS sequence"/>
</dbReference>
<sequence>MHTVTVTPDEVKKIGKLANLKLQDNEVNLFAEQFTKTIEVVNHLNEIDTNNVNATYQVNGLSNVTRADEVDMTRVLPQSSALREAKKTHHGFFVVERLIDSDAEELI</sequence>
<dbReference type="GO" id="GO:0070681">
    <property type="term" value="P:glutaminyl-tRNAGln biosynthesis via transamidation"/>
    <property type="evidence" value="ECO:0007669"/>
    <property type="project" value="TreeGrafter"/>
</dbReference>
<evidence type="ECO:0000313" key="1">
    <source>
        <dbReference type="EMBL" id="KKS42429.1"/>
    </source>
</evidence>
<keyword evidence="1" id="KW-0808">Transferase</keyword>
<reference evidence="1 2" key="1">
    <citation type="journal article" date="2015" name="Nature">
        <title>rRNA introns, odd ribosomes, and small enigmatic genomes across a large radiation of phyla.</title>
        <authorList>
            <person name="Brown C.T."/>
            <person name="Hug L.A."/>
            <person name="Thomas B.C."/>
            <person name="Sharon I."/>
            <person name="Castelle C.J."/>
            <person name="Singh A."/>
            <person name="Wilkins M.J."/>
            <person name="Williams K.H."/>
            <person name="Banfield J.F."/>
        </authorList>
    </citation>
    <scope>NUCLEOTIDE SEQUENCE [LARGE SCALE GENOMIC DNA]</scope>
</reference>
<proteinExistence type="predicted"/>
<gene>
    <name evidence="1" type="ORF">UV06_C0013G0006</name>
</gene>
<dbReference type="InterPro" id="IPR003837">
    <property type="entry name" value="GatC"/>
</dbReference>
<dbReference type="AlphaFoldDB" id="A0A0G0Z0Z4"/>
<dbReference type="Pfam" id="PF02686">
    <property type="entry name" value="GatC"/>
    <property type="match status" value="1"/>
</dbReference>
<comment type="caution">
    <text evidence="1">The sequence shown here is derived from an EMBL/GenBank/DDBJ whole genome shotgun (WGS) entry which is preliminary data.</text>
</comment>
<protein>
    <submittedName>
        <fullName evidence="1">Aspartyl/glutamyl-tRNA(Asn/Gln) amidotransferase subunit C</fullName>
    </submittedName>
</protein>
<organism evidence="1 2">
    <name type="scientific">Candidatus Collierbacteria bacterium GW2011_GWA2_42_17</name>
    <dbReference type="NCBI Taxonomy" id="1618378"/>
    <lineage>
        <taxon>Bacteria</taxon>
        <taxon>Candidatus Collieribacteriota</taxon>
    </lineage>
</organism>
<evidence type="ECO:0000313" key="2">
    <source>
        <dbReference type="Proteomes" id="UP000033854"/>
    </source>
</evidence>
<dbReference type="InterPro" id="IPR036113">
    <property type="entry name" value="Asp/Glu-ADT_sf_sub_c"/>
</dbReference>
<dbReference type="SUPFAM" id="SSF141000">
    <property type="entry name" value="Glu-tRNAGln amidotransferase C subunit"/>
    <property type="match status" value="1"/>
</dbReference>
<dbReference type="PANTHER" id="PTHR15004">
    <property type="entry name" value="GLUTAMYL-TRNA(GLN) AMIDOTRANSFERASE SUBUNIT C, MITOCHONDRIAL"/>
    <property type="match status" value="1"/>
</dbReference>
<dbReference type="EMBL" id="LCDA01000013">
    <property type="protein sequence ID" value="KKS42429.1"/>
    <property type="molecule type" value="Genomic_DNA"/>
</dbReference>
<accession>A0A0G0Z0Z4</accession>
<dbReference type="NCBIfam" id="TIGR00135">
    <property type="entry name" value="gatC"/>
    <property type="match status" value="1"/>
</dbReference>
<dbReference type="PANTHER" id="PTHR15004:SF0">
    <property type="entry name" value="GLUTAMYL-TRNA(GLN) AMIDOTRANSFERASE SUBUNIT C, MITOCHONDRIAL"/>
    <property type="match status" value="1"/>
</dbReference>
<dbReference type="GO" id="GO:0006450">
    <property type="term" value="P:regulation of translational fidelity"/>
    <property type="evidence" value="ECO:0007669"/>
    <property type="project" value="InterPro"/>
</dbReference>
<dbReference type="Gene3D" id="1.10.20.60">
    <property type="entry name" value="Glu-tRNAGln amidotransferase C subunit, N-terminal domain"/>
    <property type="match status" value="1"/>
</dbReference>
<dbReference type="GO" id="GO:0016740">
    <property type="term" value="F:transferase activity"/>
    <property type="evidence" value="ECO:0007669"/>
    <property type="project" value="UniProtKB-KW"/>
</dbReference>
<name>A0A0G0Z0Z4_9BACT</name>